<evidence type="ECO:0000313" key="2">
    <source>
        <dbReference type="EMBL" id="RCV04665.1"/>
    </source>
</evidence>
<dbReference type="AlphaFoldDB" id="A0A368PFV7"/>
<accession>A0A368PFV7</accession>
<feature type="compositionally biased region" description="Polar residues" evidence="1">
    <location>
        <begin position="132"/>
        <end position="143"/>
    </location>
</feature>
<gene>
    <name evidence="2" type="ORF">SETIT_1G018900v2</name>
</gene>
<organism evidence="2">
    <name type="scientific">Setaria italica</name>
    <name type="common">Foxtail millet</name>
    <name type="synonym">Panicum italicum</name>
    <dbReference type="NCBI Taxonomy" id="4555"/>
    <lineage>
        <taxon>Eukaryota</taxon>
        <taxon>Viridiplantae</taxon>
        <taxon>Streptophyta</taxon>
        <taxon>Embryophyta</taxon>
        <taxon>Tracheophyta</taxon>
        <taxon>Spermatophyta</taxon>
        <taxon>Magnoliopsida</taxon>
        <taxon>Liliopsida</taxon>
        <taxon>Poales</taxon>
        <taxon>Poaceae</taxon>
        <taxon>PACMAD clade</taxon>
        <taxon>Panicoideae</taxon>
        <taxon>Panicodae</taxon>
        <taxon>Paniceae</taxon>
        <taxon>Cenchrinae</taxon>
        <taxon>Setaria</taxon>
    </lineage>
</organism>
<reference evidence="2" key="1">
    <citation type="journal article" date="2012" name="Nat. Biotechnol.">
        <title>Reference genome sequence of the model plant Setaria.</title>
        <authorList>
            <person name="Bennetzen J.L."/>
            <person name="Schmutz J."/>
            <person name="Wang H."/>
            <person name="Percifield R."/>
            <person name="Hawkins J."/>
            <person name="Pontaroli A.C."/>
            <person name="Estep M."/>
            <person name="Feng L."/>
            <person name="Vaughn J.N."/>
            <person name="Grimwood J."/>
            <person name="Jenkins J."/>
            <person name="Barry K."/>
            <person name="Lindquist E."/>
            <person name="Hellsten U."/>
            <person name="Deshpande S."/>
            <person name="Wang X."/>
            <person name="Wu X."/>
            <person name="Mitros T."/>
            <person name="Triplett J."/>
            <person name="Yang X."/>
            <person name="Ye C.Y."/>
            <person name="Mauro-Herrera M."/>
            <person name="Wang L."/>
            <person name="Li P."/>
            <person name="Sharma M."/>
            <person name="Sharma R."/>
            <person name="Ronald P.C."/>
            <person name="Panaud O."/>
            <person name="Kellogg E.A."/>
            <person name="Brutnell T.P."/>
            <person name="Doust A.N."/>
            <person name="Tuskan G.A."/>
            <person name="Rokhsar D."/>
            <person name="Devos K.M."/>
        </authorList>
    </citation>
    <scope>NUCLEOTIDE SEQUENCE [LARGE SCALE GENOMIC DNA]</scope>
    <source>
        <strain evidence="2">Yugu1</strain>
    </source>
</reference>
<feature type="compositionally biased region" description="Basic and acidic residues" evidence="1">
    <location>
        <begin position="122"/>
        <end position="131"/>
    </location>
</feature>
<reference evidence="2" key="2">
    <citation type="submission" date="2015-07" db="EMBL/GenBank/DDBJ databases">
        <authorList>
            <person name="Noorani M."/>
        </authorList>
    </citation>
    <scope>NUCLEOTIDE SEQUENCE</scope>
    <source>
        <strain evidence="2">Yugu1</strain>
    </source>
</reference>
<dbReference type="EMBL" id="CM003528">
    <property type="protein sequence ID" value="RCV04665.1"/>
    <property type="molecule type" value="Genomic_DNA"/>
</dbReference>
<name>A0A368PFV7_SETIT</name>
<protein>
    <submittedName>
        <fullName evidence="2">Uncharacterized protein</fullName>
    </submittedName>
</protein>
<feature type="region of interest" description="Disordered" evidence="1">
    <location>
        <begin position="116"/>
        <end position="143"/>
    </location>
</feature>
<evidence type="ECO:0000256" key="1">
    <source>
        <dbReference type="SAM" id="MobiDB-lite"/>
    </source>
</evidence>
<proteinExistence type="predicted"/>
<sequence length="143" mass="15187">MAIVGGQGALHTDCRRRCWLPSAEGALSAYEQSAAVPPPLLSVLLGPSWPRIPGHHPAAALARLSAAQPHHFFFLPSGGRGQCPVAAPTCDARFLRAREGPGRKVTDVAGHRSCPTAPGCFDKTREHRESTGSRVQTHSAKPQ</sequence>